<evidence type="ECO:0000259" key="1">
    <source>
        <dbReference type="Pfam" id="PF07045"/>
    </source>
</evidence>
<dbReference type="EMBL" id="FNOT01000038">
    <property type="protein sequence ID" value="SDZ24971.1"/>
    <property type="molecule type" value="Genomic_DNA"/>
</dbReference>
<dbReference type="PANTHER" id="PTHR41521:SF4">
    <property type="entry name" value="BLR0684 PROTEIN"/>
    <property type="match status" value="1"/>
</dbReference>
<dbReference type="InterPro" id="IPR010753">
    <property type="entry name" value="DUF1330"/>
</dbReference>
<name>A0A1H3RIA8_9ACTN</name>
<evidence type="ECO:0000313" key="3">
    <source>
        <dbReference type="Proteomes" id="UP000198921"/>
    </source>
</evidence>
<feature type="domain" description="DUF1330" evidence="1">
    <location>
        <begin position="2"/>
        <end position="95"/>
    </location>
</feature>
<dbReference type="Proteomes" id="UP000198921">
    <property type="component" value="Unassembled WGS sequence"/>
</dbReference>
<dbReference type="OrthoDB" id="9806380at2"/>
<reference evidence="3" key="1">
    <citation type="submission" date="2016-10" db="EMBL/GenBank/DDBJ databases">
        <authorList>
            <person name="Varghese N."/>
            <person name="Submissions S."/>
        </authorList>
    </citation>
    <scope>NUCLEOTIDE SEQUENCE [LARGE SCALE GENOMIC DNA]</scope>
    <source>
        <strain evidence="3">DSM 45422</strain>
    </source>
</reference>
<dbReference type="Pfam" id="PF07045">
    <property type="entry name" value="DUF1330"/>
    <property type="match status" value="1"/>
</dbReference>
<dbReference type="Gene3D" id="3.30.70.100">
    <property type="match status" value="1"/>
</dbReference>
<organism evidence="2 3">
    <name type="scientific">Geodermatophilus africanus</name>
    <dbReference type="NCBI Taxonomy" id="1137993"/>
    <lineage>
        <taxon>Bacteria</taxon>
        <taxon>Bacillati</taxon>
        <taxon>Actinomycetota</taxon>
        <taxon>Actinomycetes</taxon>
        <taxon>Geodermatophilales</taxon>
        <taxon>Geodermatophilaceae</taxon>
        <taxon>Geodermatophilus</taxon>
    </lineage>
</organism>
<proteinExistence type="predicted"/>
<dbReference type="SUPFAM" id="SSF54909">
    <property type="entry name" value="Dimeric alpha+beta barrel"/>
    <property type="match status" value="1"/>
</dbReference>
<dbReference type="PANTHER" id="PTHR41521">
    <property type="match status" value="1"/>
</dbReference>
<keyword evidence="3" id="KW-1185">Reference proteome</keyword>
<accession>A0A1H3RIA8</accession>
<gene>
    <name evidence="2" type="ORF">SAMN05660209_05173</name>
</gene>
<protein>
    <submittedName>
        <fullName evidence="2">Uncharacterized conserved protein, DUF1330 family</fullName>
    </submittedName>
</protein>
<evidence type="ECO:0000313" key="2">
    <source>
        <dbReference type="EMBL" id="SDZ24971.1"/>
    </source>
</evidence>
<dbReference type="InterPro" id="IPR011008">
    <property type="entry name" value="Dimeric_a/b-barrel"/>
</dbReference>
<dbReference type="STRING" id="1137993.SAMN05660209_05173"/>
<sequence length="112" mass="11993">MTAYAVANLRSVDLNDEIVEYMRRIDATLPPFAGQFLVHGATPQVMDGDLPGPVVVIGFPDVGHAQAWYHSPEYQAILPLRLRNSVGGAVIVDGVPDGYRAASFVDGLGART</sequence>
<dbReference type="RefSeq" id="WP_091162466.1">
    <property type="nucleotide sequence ID" value="NZ_FNOT01000038.1"/>
</dbReference>
<dbReference type="AlphaFoldDB" id="A0A1H3RIA8"/>